<reference evidence="1" key="1">
    <citation type="submission" date="2022-04" db="EMBL/GenBank/DDBJ databases">
        <title>Genome of the entomopathogenic fungus Entomophthora muscae.</title>
        <authorList>
            <person name="Elya C."/>
            <person name="Lovett B.R."/>
            <person name="Lee E."/>
            <person name="Macias A.M."/>
            <person name="Hajek A.E."/>
            <person name="De Bivort B.L."/>
            <person name="Kasson M.T."/>
            <person name="De Fine Licht H.H."/>
            <person name="Stajich J.E."/>
        </authorList>
    </citation>
    <scope>NUCLEOTIDE SEQUENCE</scope>
    <source>
        <strain evidence="1">Berkeley</strain>
    </source>
</reference>
<proteinExistence type="predicted"/>
<accession>A0ACC2RPF9</accession>
<protein>
    <submittedName>
        <fullName evidence="1">Uncharacterized protein</fullName>
    </submittedName>
</protein>
<comment type="caution">
    <text evidence="1">The sequence shown here is derived from an EMBL/GenBank/DDBJ whole genome shotgun (WGS) entry which is preliminary data.</text>
</comment>
<gene>
    <name evidence="1" type="ORF">DSO57_1039090</name>
</gene>
<organism evidence="1 2">
    <name type="scientific">Entomophthora muscae</name>
    <dbReference type="NCBI Taxonomy" id="34485"/>
    <lineage>
        <taxon>Eukaryota</taxon>
        <taxon>Fungi</taxon>
        <taxon>Fungi incertae sedis</taxon>
        <taxon>Zoopagomycota</taxon>
        <taxon>Entomophthoromycotina</taxon>
        <taxon>Entomophthoromycetes</taxon>
        <taxon>Entomophthorales</taxon>
        <taxon>Entomophthoraceae</taxon>
        <taxon>Entomophthora</taxon>
    </lineage>
</organism>
<evidence type="ECO:0000313" key="1">
    <source>
        <dbReference type="EMBL" id="KAJ9051938.1"/>
    </source>
</evidence>
<dbReference type="EMBL" id="QTSX02006974">
    <property type="protein sequence ID" value="KAJ9051938.1"/>
    <property type="molecule type" value="Genomic_DNA"/>
</dbReference>
<keyword evidence="2" id="KW-1185">Reference proteome</keyword>
<name>A0ACC2RPF9_9FUNG</name>
<sequence>MSNKLGTPICNDVFGSSKTGHNFLANEVSDGGGGVVSDCPHYWPVGEKSMSVMIYFFPSLSLGRGPTMSRAHFSKGSMALIGRMDLGGNSGKINCRDVKERIQKFSLLSSHFYIPTVDFATVALGGAGFDEIQYLLVHTQPPNLTFNDFKEVTFSDMAQGAVVVQYGVISLCGGNIGCLFSCLCAAADISNISGE</sequence>
<dbReference type="Proteomes" id="UP001165960">
    <property type="component" value="Unassembled WGS sequence"/>
</dbReference>
<evidence type="ECO:0000313" key="2">
    <source>
        <dbReference type="Proteomes" id="UP001165960"/>
    </source>
</evidence>